<proteinExistence type="predicted"/>
<reference evidence="2 3" key="1">
    <citation type="submission" date="2021-03" db="EMBL/GenBank/DDBJ databases">
        <title>Genomic Encyclopedia of Type Strains, Phase IV (KMG-IV): sequencing the most valuable type-strain genomes for metagenomic binning, comparative biology and taxonomic classification.</title>
        <authorList>
            <person name="Goeker M."/>
        </authorList>
    </citation>
    <scope>NUCLEOTIDE SEQUENCE [LARGE SCALE GENOMIC DNA]</scope>
    <source>
        <strain evidence="2 3">DSM 26048</strain>
    </source>
</reference>
<dbReference type="InterPro" id="IPR011050">
    <property type="entry name" value="Pectin_lyase_fold/virulence"/>
</dbReference>
<keyword evidence="3" id="KW-1185">Reference proteome</keyword>
<dbReference type="RefSeq" id="WP_209975833.1">
    <property type="nucleotide sequence ID" value="NZ_JAGGLB010000022.1"/>
</dbReference>
<gene>
    <name evidence="2" type="ORF">J2Z66_005591</name>
</gene>
<evidence type="ECO:0000313" key="2">
    <source>
        <dbReference type="EMBL" id="MBP1993965.1"/>
    </source>
</evidence>
<dbReference type="InterPro" id="IPR024535">
    <property type="entry name" value="RHGA/B-epi-like_pectate_lyase"/>
</dbReference>
<dbReference type="Proteomes" id="UP001519287">
    <property type="component" value="Unassembled WGS sequence"/>
</dbReference>
<evidence type="ECO:0000313" key="3">
    <source>
        <dbReference type="Proteomes" id="UP001519287"/>
    </source>
</evidence>
<comment type="caution">
    <text evidence="2">The sequence shown here is derived from an EMBL/GenBank/DDBJ whole genome shotgun (WGS) entry which is preliminary data.</text>
</comment>
<organism evidence="2 3">
    <name type="scientific">Paenibacillus eucommiae</name>
    <dbReference type="NCBI Taxonomy" id="1355755"/>
    <lineage>
        <taxon>Bacteria</taxon>
        <taxon>Bacillati</taxon>
        <taxon>Bacillota</taxon>
        <taxon>Bacilli</taxon>
        <taxon>Bacillales</taxon>
        <taxon>Paenibacillaceae</taxon>
        <taxon>Paenibacillus</taxon>
    </lineage>
</organism>
<protein>
    <recommendedName>
        <fullName evidence="1">Rhamnogalacturonase A/B/Epimerase-like pectate lyase domain-containing protein</fullName>
    </recommendedName>
</protein>
<dbReference type="Pfam" id="PF12708">
    <property type="entry name" value="Pect-lyase_RHGA_epim"/>
    <property type="match status" value="1"/>
</dbReference>
<dbReference type="InterPro" id="IPR012334">
    <property type="entry name" value="Pectin_lyas_fold"/>
</dbReference>
<dbReference type="SUPFAM" id="SSF51126">
    <property type="entry name" value="Pectin lyase-like"/>
    <property type="match status" value="1"/>
</dbReference>
<name>A0ABS4J2A4_9BACL</name>
<dbReference type="Gene3D" id="2.160.20.10">
    <property type="entry name" value="Single-stranded right-handed beta-helix, Pectin lyase-like"/>
    <property type="match status" value="1"/>
</dbReference>
<dbReference type="EMBL" id="JAGGLB010000022">
    <property type="protein sequence ID" value="MBP1993965.1"/>
    <property type="molecule type" value="Genomic_DNA"/>
</dbReference>
<feature type="domain" description="Rhamnogalacturonase A/B/Epimerase-like pectate lyase" evidence="1">
    <location>
        <begin position="8"/>
        <end position="140"/>
    </location>
</feature>
<evidence type="ECO:0000259" key="1">
    <source>
        <dbReference type="Pfam" id="PF12708"/>
    </source>
</evidence>
<accession>A0ABS4J2A4</accession>
<sequence length="521" mass="57508">MADDINVIDVKSYGAKGDGVTDDSDAFIKAIAAIEKAAAVNPAQAALAGDNNRRGRMKLEIPIGCYVITKPEVFMRSTYRTRTVGFAVSGAGRGLTQIYYKNTRPNMYLLYNNDAWLSIVFSDIEFTSSNGNNNFMLSVSSGGAQNYVFERCSWNGYWNYIFHLNGSDNNSEMTWFHCNFNGVINKGVYVPSVNASDQFLNYNFFACNFEVSEGDFLHFEKGGNINIWGGSLIHYGENAGTFFRLYVNPHSYGVQRFLCVGARFEHRNATSKLINCEWNDGAVSFINCDMSSASYMVSPKNVNSLFTSGNQKMPSIKFDNCMLMGRHEFRYNVNSWNSPHNVIYENCEFSQAQGASDFIQYTNLSGNAGGQPQIKFSNCRSQGADATSVFFDTDYGFNKNNRAQLTKKLVSIKNADGNFPRAGGSETFYLPLGAIVMNIKLLSPAGSVSSSSAADYKVQTSEAVPTILASVSGTPAKNGFNVNQDLYFVCDTASKRQLKLVAGARVDQFNSNAYCLVEYIG</sequence>